<feature type="compositionally biased region" description="Basic and acidic residues" evidence="1">
    <location>
        <begin position="1"/>
        <end position="12"/>
    </location>
</feature>
<dbReference type="Pfam" id="PF01144">
    <property type="entry name" value="CoA_trans"/>
    <property type="match status" value="1"/>
</dbReference>
<reference evidence="2" key="1">
    <citation type="submission" date="2020-07" db="EMBL/GenBank/DDBJ databases">
        <title>Huge and variable diversity of episymbiotic CPR bacteria and DPANN archaea in groundwater ecosystems.</title>
        <authorList>
            <person name="He C.Y."/>
            <person name="Keren R."/>
            <person name="Whittaker M."/>
            <person name="Farag I.F."/>
            <person name="Doudna J."/>
            <person name="Cate J.H.D."/>
            <person name="Banfield J.F."/>
        </authorList>
    </citation>
    <scope>NUCLEOTIDE SEQUENCE</scope>
    <source>
        <strain evidence="2">NC_groundwater_580_Pr5_B-0.1um_64_19</strain>
    </source>
</reference>
<sequence length="292" mass="31337">MQGRVKTREKPGKRSASHPSNTGSGGAPTLSSLPYTMGELMVAAAAREIRDREVVFVGMRLPLIAFVVAKKTHAPEAIGLFENGVIRATPSAELIYTMADPPNIFQATQCLNMLGVMSLLQSGRVDLGFLGAAEVDRFGNLNSTEVSTEYRVPSTEKIERRVIRLPGSGGACDIASLANRFVVVLEHAKHRLPERVAYVTSPGNGDGAGWRTKVGLPRGGPSAVITTKCVLRFGEDGGAYLDSVHPGVAVEDVVGNTGWTLKVAASMKQTQEPNEAELKAIREYDKEGFWTT</sequence>
<feature type="region of interest" description="Disordered" evidence="1">
    <location>
        <begin position="1"/>
        <end position="30"/>
    </location>
</feature>
<gene>
    <name evidence="2" type="ORF">HYX28_03455</name>
</gene>
<accession>A0A932ENX8</accession>
<dbReference type="PANTHER" id="PTHR43293:SF3">
    <property type="entry name" value="CHOLESTEROL RING-CLEAVING HYDROLASE IPDB SUBUNIT"/>
    <property type="match status" value="1"/>
</dbReference>
<evidence type="ECO:0000256" key="1">
    <source>
        <dbReference type="SAM" id="MobiDB-lite"/>
    </source>
</evidence>
<dbReference type="SMART" id="SM00882">
    <property type="entry name" value="CoA_trans"/>
    <property type="match status" value="1"/>
</dbReference>
<comment type="caution">
    <text evidence="2">The sequence shown here is derived from an EMBL/GenBank/DDBJ whole genome shotgun (WGS) entry which is preliminary data.</text>
</comment>
<proteinExistence type="predicted"/>
<organism evidence="2 3">
    <name type="scientific">Candidatus Korobacter versatilis</name>
    <dbReference type="NCBI Taxonomy" id="658062"/>
    <lineage>
        <taxon>Bacteria</taxon>
        <taxon>Pseudomonadati</taxon>
        <taxon>Acidobacteriota</taxon>
        <taxon>Terriglobia</taxon>
        <taxon>Terriglobales</taxon>
        <taxon>Candidatus Korobacteraceae</taxon>
        <taxon>Candidatus Korobacter</taxon>
    </lineage>
</organism>
<dbReference type="InterPro" id="IPR037171">
    <property type="entry name" value="NagB/RpiA_transferase-like"/>
</dbReference>
<dbReference type="PANTHER" id="PTHR43293">
    <property type="entry name" value="ACETATE COA-TRANSFERASE YDIF"/>
    <property type="match status" value="1"/>
</dbReference>
<name>A0A932ENX8_9BACT</name>
<dbReference type="AlphaFoldDB" id="A0A932ENX8"/>
<dbReference type="GO" id="GO:0008410">
    <property type="term" value="F:CoA-transferase activity"/>
    <property type="evidence" value="ECO:0007669"/>
    <property type="project" value="InterPro"/>
</dbReference>
<evidence type="ECO:0000313" key="2">
    <source>
        <dbReference type="EMBL" id="MBI2677817.1"/>
    </source>
</evidence>
<dbReference type="SUPFAM" id="SSF100950">
    <property type="entry name" value="NagB/RpiA/CoA transferase-like"/>
    <property type="match status" value="1"/>
</dbReference>
<dbReference type="Proteomes" id="UP000779809">
    <property type="component" value="Unassembled WGS sequence"/>
</dbReference>
<dbReference type="InterPro" id="IPR004165">
    <property type="entry name" value="CoA_trans_fam_I"/>
</dbReference>
<dbReference type="Gene3D" id="3.40.1080.10">
    <property type="entry name" value="Glutaconate Coenzyme A-transferase"/>
    <property type="match status" value="1"/>
</dbReference>
<protein>
    <submittedName>
        <fullName evidence="2">CoA-transferase</fullName>
    </submittedName>
</protein>
<dbReference type="EMBL" id="JACPNR010000004">
    <property type="protein sequence ID" value="MBI2677817.1"/>
    <property type="molecule type" value="Genomic_DNA"/>
</dbReference>
<evidence type="ECO:0000313" key="3">
    <source>
        <dbReference type="Proteomes" id="UP000779809"/>
    </source>
</evidence>